<dbReference type="GO" id="GO:0071972">
    <property type="term" value="F:peptidoglycan L,D-transpeptidase activity"/>
    <property type="evidence" value="ECO:0007669"/>
    <property type="project" value="TreeGrafter"/>
</dbReference>
<dbReference type="SUPFAM" id="SSF141523">
    <property type="entry name" value="L,D-transpeptidase catalytic domain-like"/>
    <property type="match status" value="1"/>
</dbReference>
<evidence type="ECO:0000256" key="5">
    <source>
        <dbReference type="ARBA" id="ARBA00022801"/>
    </source>
</evidence>
<dbReference type="EMBL" id="CAADFJ010000012">
    <property type="protein sequence ID" value="VFJ97317.1"/>
    <property type="molecule type" value="Genomic_DNA"/>
</dbReference>
<dbReference type="GO" id="GO:0018104">
    <property type="term" value="P:peptidoglycan-protein cross-linking"/>
    <property type="evidence" value="ECO:0007669"/>
    <property type="project" value="TreeGrafter"/>
</dbReference>
<evidence type="ECO:0000256" key="3">
    <source>
        <dbReference type="ARBA" id="ARBA00022676"/>
    </source>
</evidence>
<dbReference type="Pfam" id="PF03734">
    <property type="entry name" value="YkuD"/>
    <property type="match status" value="1"/>
</dbReference>
<dbReference type="GO" id="GO:0071555">
    <property type="term" value="P:cell wall organization"/>
    <property type="evidence" value="ECO:0007669"/>
    <property type="project" value="UniProtKB-UniRule"/>
</dbReference>
<proteinExistence type="inferred from homology"/>
<evidence type="ECO:0000313" key="11">
    <source>
        <dbReference type="EMBL" id="VFJ89463.1"/>
    </source>
</evidence>
<evidence type="ECO:0000313" key="13">
    <source>
        <dbReference type="EMBL" id="VFJ97317.1"/>
    </source>
</evidence>
<dbReference type="PROSITE" id="PS52029">
    <property type="entry name" value="LD_TPASE"/>
    <property type="match status" value="1"/>
</dbReference>
<keyword evidence="4" id="KW-0808">Transferase</keyword>
<sequence>MMIWNDESLIRISIPEQRLTLVAQGLTVAEFPVSTGAKGPGERMGSGCTPRGWHRVRAKIGAGAPVNTVFRGRRPTGEIHGPGLAARYPERDWILTRILWLGGLEPGRNRFREVDTQRRFIYIHGCPAGSRMGVPLSHGCIRMRNADVMAVFDEAWPGMLVAIEGGAGWPLDDGIGNKPTKESP</sequence>
<keyword evidence="8 9" id="KW-0961">Cell wall biogenesis/degradation</keyword>
<feature type="domain" description="L,D-TPase catalytic" evidence="10">
    <location>
        <begin position="8"/>
        <end position="164"/>
    </location>
</feature>
<keyword evidence="3" id="KW-0328">Glycosyltransferase</keyword>
<feature type="active site" description="Proton donor/acceptor" evidence="9">
    <location>
        <position position="124"/>
    </location>
</feature>
<dbReference type="EMBL" id="CAADFG010000015">
    <property type="protein sequence ID" value="VFJ89463.1"/>
    <property type="molecule type" value="Genomic_DNA"/>
</dbReference>
<evidence type="ECO:0000256" key="7">
    <source>
        <dbReference type="ARBA" id="ARBA00022984"/>
    </source>
</evidence>
<dbReference type="PANTHER" id="PTHR30582">
    <property type="entry name" value="L,D-TRANSPEPTIDASE"/>
    <property type="match status" value="1"/>
</dbReference>
<evidence type="ECO:0000256" key="1">
    <source>
        <dbReference type="ARBA" id="ARBA00004752"/>
    </source>
</evidence>
<evidence type="ECO:0000256" key="6">
    <source>
        <dbReference type="ARBA" id="ARBA00022960"/>
    </source>
</evidence>
<dbReference type="Gene3D" id="2.40.440.10">
    <property type="entry name" value="L,D-transpeptidase catalytic domain-like"/>
    <property type="match status" value="1"/>
</dbReference>
<keyword evidence="7 9" id="KW-0573">Peptidoglycan synthesis</keyword>
<evidence type="ECO:0000313" key="12">
    <source>
        <dbReference type="EMBL" id="VFJ90994.1"/>
    </source>
</evidence>
<accession>A0A450UXQ8</accession>
<comment type="similarity">
    <text evidence="2">Belongs to the YkuD family.</text>
</comment>
<dbReference type="CDD" id="cd16913">
    <property type="entry name" value="YkuD_like"/>
    <property type="match status" value="1"/>
</dbReference>
<dbReference type="PANTHER" id="PTHR30582:SF24">
    <property type="entry name" value="L,D-TRANSPEPTIDASE ERFK_SRFK-RELATED"/>
    <property type="match status" value="1"/>
</dbReference>
<dbReference type="GO" id="GO:0016757">
    <property type="term" value="F:glycosyltransferase activity"/>
    <property type="evidence" value="ECO:0007669"/>
    <property type="project" value="UniProtKB-KW"/>
</dbReference>
<dbReference type="InterPro" id="IPR050979">
    <property type="entry name" value="LD-transpeptidase"/>
</dbReference>
<gene>
    <name evidence="11" type="ORF">BECKH772A_GA0070896_100159</name>
    <name evidence="12" type="ORF">BECKH772B_GA0070898_100139</name>
    <name evidence="13" type="ORF">BECKH772C_GA0070978_100129</name>
</gene>
<dbReference type="InterPro" id="IPR005490">
    <property type="entry name" value="LD_TPept_cat_dom"/>
</dbReference>
<name>A0A450UXQ8_9GAMM</name>
<dbReference type="InterPro" id="IPR038063">
    <property type="entry name" value="Transpep_catalytic_dom"/>
</dbReference>
<organism evidence="13">
    <name type="scientific">Candidatus Kentrum eta</name>
    <dbReference type="NCBI Taxonomy" id="2126337"/>
    <lineage>
        <taxon>Bacteria</taxon>
        <taxon>Pseudomonadati</taxon>
        <taxon>Pseudomonadota</taxon>
        <taxon>Gammaproteobacteria</taxon>
        <taxon>Candidatus Kentrum</taxon>
    </lineage>
</organism>
<evidence type="ECO:0000256" key="8">
    <source>
        <dbReference type="ARBA" id="ARBA00023316"/>
    </source>
</evidence>
<keyword evidence="5" id="KW-0378">Hydrolase</keyword>
<keyword evidence="6 9" id="KW-0133">Cell shape</keyword>
<evidence type="ECO:0000256" key="4">
    <source>
        <dbReference type="ARBA" id="ARBA00022679"/>
    </source>
</evidence>
<dbReference type="UniPathway" id="UPA00219"/>
<dbReference type="EMBL" id="CAADFI010000013">
    <property type="protein sequence ID" value="VFJ90994.1"/>
    <property type="molecule type" value="Genomic_DNA"/>
</dbReference>
<evidence type="ECO:0000256" key="9">
    <source>
        <dbReference type="PROSITE-ProRule" id="PRU01373"/>
    </source>
</evidence>
<reference evidence="13" key="1">
    <citation type="submission" date="2019-02" db="EMBL/GenBank/DDBJ databases">
        <authorList>
            <person name="Gruber-Vodicka R. H."/>
            <person name="Seah K. B. B."/>
        </authorList>
    </citation>
    <scope>NUCLEOTIDE SEQUENCE</scope>
    <source>
        <strain evidence="13">BECK_SA2B12</strain>
        <strain evidence="11">BECK_SA2B15</strain>
        <strain evidence="12">BECK_SA2B20</strain>
    </source>
</reference>
<evidence type="ECO:0000259" key="10">
    <source>
        <dbReference type="PROSITE" id="PS52029"/>
    </source>
</evidence>
<comment type="pathway">
    <text evidence="1 9">Cell wall biogenesis; peptidoglycan biosynthesis.</text>
</comment>
<evidence type="ECO:0000256" key="2">
    <source>
        <dbReference type="ARBA" id="ARBA00005992"/>
    </source>
</evidence>
<protein>
    <submittedName>
        <fullName evidence="13">L,D-transpeptidase catalytic domain</fullName>
    </submittedName>
</protein>
<dbReference type="GO" id="GO:0005576">
    <property type="term" value="C:extracellular region"/>
    <property type="evidence" value="ECO:0007669"/>
    <property type="project" value="TreeGrafter"/>
</dbReference>
<dbReference type="GO" id="GO:0008360">
    <property type="term" value="P:regulation of cell shape"/>
    <property type="evidence" value="ECO:0007669"/>
    <property type="project" value="UniProtKB-UniRule"/>
</dbReference>
<dbReference type="AlphaFoldDB" id="A0A450UXQ8"/>
<feature type="active site" description="Nucleophile" evidence="9">
    <location>
        <position position="140"/>
    </location>
</feature>